<dbReference type="AlphaFoldDB" id="A0A1M3KW99"/>
<keyword evidence="6 8" id="KW-0067">ATP-binding</keyword>
<dbReference type="UniPathway" id="UPA00034">
    <property type="reaction ID" value="UER00015"/>
</dbReference>
<evidence type="ECO:0000256" key="1">
    <source>
        <dbReference type="ARBA" id="ARBA00004766"/>
    </source>
</evidence>
<dbReference type="GO" id="GO:0005524">
    <property type="term" value="F:ATP binding"/>
    <property type="evidence" value="ECO:0007669"/>
    <property type="project" value="UniProtKB-KW"/>
</dbReference>
<comment type="catalytic activity">
    <reaction evidence="7 9">
        <text>L-aspartate + ATP = 4-phospho-L-aspartate + ADP</text>
        <dbReference type="Rhea" id="RHEA:23776"/>
        <dbReference type="ChEBI" id="CHEBI:29991"/>
        <dbReference type="ChEBI" id="CHEBI:30616"/>
        <dbReference type="ChEBI" id="CHEBI:57535"/>
        <dbReference type="ChEBI" id="CHEBI:456216"/>
        <dbReference type="EC" id="2.7.2.4"/>
    </reaction>
</comment>
<dbReference type="SUPFAM" id="SSF53633">
    <property type="entry name" value="Carbamate kinase-like"/>
    <property type="match status" value="1"/>
</dbReference>
<dbReference type="Pfam" id="PF00696">
    <property type="entry name" value="AA_kinase"/>
    <property type="match status" value="1"/>
</dbReference>
<dbReference type="PANTHER" id="PTHR21499">
    <property type="entry name" value="ASPARTATE KINASE"/>
    <property type="match status" value="1"/>
</dbReference>
<dbReference type="InterPro" id="IPR005260">
    <property type="entry name" value="Asp_kin_monofn"/>
</dbReference>
<evidence type="ECO:0000259" key="11">
    <source>
        <dbReference type="Pfam" id="PF00696"/>
    </source>
</evidence>
<evidence type="ECO:0000313" key="13">
    <source>
        <dbReference type="Proteomes" id="UP000184233"/>
    </source>
</evidence>
<accession>A0A1M3KW99</accession>
<dbReference type="UniPathway" id="UPA00050">
    <property type="reaction ID" value="UER00461"/>
</dbReference>
<feature type="binding site" evidence="8">
    <location>
        <begin position="235"/>
        <end position="236"/>
    </location>
    <ligand>
        <name>ATP</name>
        <dbReference type="ChEBI" id="CHEBI:30616"/>
    </ligand>
</feature>
<comment type="caution">
    <text evidence="12">The sequence shown here is derived from an EMBL/GenBank/DDBJ whole genome shotgun (WGS) entry which is preliminary data.</text>
</comment>
<dbReference type="InterPro" id="IPR001341">
    <property type="entry name" value="Asp_kinase"/>
</dbReference>
<dbReference type="PROSITE" id="PS00324">
    <property type="entry name" value="ASPARTOKINASE"/>
    <property type="match status" value="1"/>
</dbReference>
<evidence type="ECO:0000256" key="8">
    <source>
        <dbReference type="PIRSR" id="PIRSR000726-1"/>
    </source>
</evidence>
<dbReference type="EMBL" id="MKVH01000024">
    <property type="protein sequence ID" value="OJX56653.1"/>
    <property type="molecule type" value="Genomic_DNA"/>
</dbReference>
<evidence type="ECO:0000256" key="6">
    <source>
        <dbReference type="ARBA" id="ARBA00022840"/>
    </source>
</evidence>
<dbReference type="PANTHER" id="PTHR21499:SF59">
    <property type="entry name" value="ASPARTOKINASE"/>
    <property type="match status" value="1"/>
</dbReference>
<dbReference type="STRING" id="1895771.BGO89_08890"/>
<protein>
    <recommendedName>
        <fullName evidence="9">Aspartokinase</fullName>
        <ecNumber evidence="9">2.7.2.4</ecNumber>
    </recommendedName>
</protein>
<feature type="binding site" evidence="8">
    <location>
        <position position="132"/>
    </location>
    <ligand>
        <name>substrate</name>
    </ligand>
</feature>
<sequence length="448" mass="46806">MLVMKFGGTSVQDAVSMRSVLDIVRHRTSEPGGLVVVLSATARTTDALLALARATTDVNRTTAHTMVRDGMAAIRTRHRAIVDELITVETERAATGALVDTLCDTLHRFLDGMAMLGECTPQSLDEVASFGERLSTTIFAGACRAAGLRTAWFDARTVIRTDDTFVEAAIDMTAINALCTSTLLPVAESHDVVVTQGFLGSTADGRTTTLGRGGGDYSAAILGAACGAREIDVWTDVSGIYSTDPRLVKEARPISGMSFREVRELALYGAKVLHPDTIAPAIDAVIPVRVLNTFKPDDEGTLIVAAQPDDAPIHAVTLLRDTVAVTCTHDDAMASLPDALQREDLSPVLVYGALGSAAAILRIPNEERRLSVDVATAGLPVTVQDVALICIVGPHVTGASAMAAIAGAVSSLPILGIVAGMSPVSAHVVCDRADAVDALAAIHALIGR</sequence>
<comment type="pathway">
    <text evidence="1 10">Amino-acid biosynthesis; L-lysine biosynthesis via DAP pathway; (S)-tetrahydrodipicolinate from L-aspartate: step 1/4.</text>
</comment>
<feature type="binding site" evidence="8">
    <location>
        <position position="246"/>
    </location>
    <ligand>
        <name>ATP</name>
        <dbReference type="ChEBI" id="CHEBI:30616"/>
    </ligand>
</feature>
<gene>
    <name evidence="12" type="ORF">BGO89_08890</name>
</gene>
<dbReference type="Gene3D" id="3.40.1160.10">
    <property type="entry name" value="Acetylglutamate kinase-like"/>
    <property type="match status" value="1"/>
</dbReference>
<proteinExistence type="inferred from homology"/>
<feature type="binding site" evidence="8">
    <location>
        <begin position="271"/>
        <end position="272"/>
    </location>
    <ligand>
        <name>ATP</name>
        <dbReference type="ChEBI" id="CHEBI:30616"/>
    </ligand>
</feature>
<keyword evidence="3 9" id="KW-0808">Transferase</keyword>
<evidence type="ECO:0000256" key="5">
    <source>
        <dbReference type="ARBA" id="ARBA00022777"/>
    </source>
</evidence>
<evidence type="ECO:0000256" key="10">
    <source>
        <dbReference type="RuleBase" id="RU004249"/>
    </source>
</evidence>
<evidence type="ECO:0000313" key="12">
    <source>
        <dbReference type="EMBL" id="OJX56653.1"/>
    </source>
</evidence>
<organism evidence="12 13">
    <name type="scientific">Candidatus Kapaibacterium thiocyanatum</name>
    <dbReference type="NCBI Taxonomy" id="1895771"/>
    <lineage>
        <taxon>Bacteria</taxon>
        <taxon>Pseudomonadati</taxon>
        <taxon>Candidatus Kapaibacteriota</taxon>
        <taxon>Candidatus Kapaibacteriia</taxon>
        <taxon>Candidatus Kapaibacteriales</taxon>
        <taxon>Candidatus Kapaibacteriaceae</taxon>
        <taxon>Candidatus Kapaibacterium</taxon>
    </lineage>
</organism>
<comment type="pathway">
    <text evidence="10">Amino-acid biosynthesis; L-methionine biosynthesis via de novo pathway; L-homoserine from L-aspartate: step 1/3.</text>
</comment>
<dbReference type="InterPro" id="IPR036393">
    <property type="entry name" value="AceGlu_kinase-like_sf"/>
</dbReference>
<dbReference type="GO" id="GO:0005829">
    <property type="term" value="C:cytosol"/>
    <property type="evidence" value="ECO:0007669"/>
    <property type="project" value="TreeGrafter"/>
</dbReference>
<evidence type="ECO:0000256" key="9">
    <source>
        <dbReference type="RuleBase" id="RU003448"/>
    </source>
</evidence>
<dbReference type="InterPro" id="IPR001048">
    <property type="entry name" value="Asp/Glu/Uridylate_kinase"/>
</dbReference>
<feature type="domain" description="Aspartate/glutamate/uridylate kinase" evidence="11">
    <location>
        <begin position="2"/>
        <end position="292"/>
    </location>
</feature>
<evidence type="ECO:0000256" key="3">
    <source>
        <dbReference type="ARBA" id="ARBA00022679"/>
    </source>
</evidence>
<comment type="pathway">
    <text evidence="10">Amino-acid biosynthesis; L-threonine biosynthesis; L-threonine from L-aspartate: step 1/5.</text>
</comment>
<dbReference type="Gene3D" id="1.20.120.1320">
    <property type="entry name" value="Aspartokinase, catalytic domain"/>
    <property type="match status" value="1"/>
</dbReference>
<evidence type="ECO:0000256" key="4">
    <source>
        <dbReference type="ARBA" id="ARBA00022741"/>
    </source>
</evidence>
<dbReference type="GO" id="GO:0009090">
    <property type="term" value="P:homoserine biosynthetic process"/>
    <property type="evidence" value="ECO:0007669"/>
    <property type="project" value="TreeGrafter"/>
</dbReference>
<dbReference type="EC" id="2.7.2.4" evidence="9"/>
<dbReference type="NCBIfam" id="TIGR00657">
    <property type="entry name" value="asp_kinases"/>
    <property type="match status" value="1"/>
</dbReference>
<dbReference type="GO" id="GO:0009089">
    <property type="term" value="P:lysine biosynthetic process via diaminopimelate"/>
    <property type="evidence" value="ECO:0007669"/>
    <property type="project" value="UniProtKB-UniPathway"/>
</dbReference>
<dbReference type="GO" id="GO:0009088">
    <property type="term" value="P:threonine biosynthetic process"/>
    <property type="evidence" value="ECO:0007669"/>
    <property type="project" value="UniProtKB-UniPathway"/>
</dbReference>
<name>A0A1M3KW99_9BACT</name>
<keyword evidence="4 8" id="KW-0547">Nucleotide-binding</keyword>
<feature type="binding site" evidence="8">
    <location>
        <position position="241"/>
    </location>
    <ligand>
        <name>ATP</name>
        <dbReference type="ChEBI" id="CHEBI:30616"/>
    </ligand>
</feature>
<dbReference type="CDD" id="cd04243">
    <property type="entry name" value="AAK_AK-HSDH-like"/>
    <property type="match status" value="1"/>
</dbReference>
<dbReference type="PIRSF" id="PIRSF000726">
    <property type="entry name" value="Asp_kin"/>
    <property type="match status" value="1"/>
</dbReference>
<dbReference type="GO" id="GO:0004072">
    <property type="term" value="F:aspartate kinase activity"/>
    <property type="evidence" value="ECO:0007669"/>
    <property type="project" value="UniProtKB-EC"/>
</dbReference>
<evidence type="ECO:0000256" key="7">
    <source>
        <dbReference type="ARBA" id="ARBA00047872"/>
    </source>
</evidence>
<evidence type="ECO:0000256" key="2">
    <source>
        <dbReference type="ARBA" id="ARBA00010122"/>
    </source>
</evidence>
<keyword evidence="5 9" id="KW-0418">Kinase</keyword>
<keyword evidence="10" id="KW-0028">Amino-acid biosynthesis</keyword>
<dbReference type="UniPathway" id="UPA00051">
    <property type="reaction ID" value="UER00462"/>
</dbReference>
<dbReference type="InterPro" id="IPR042199">
    <property type="entry name" value="AsparK_Bifunc_asparK/hSer_DH"/>
</dbReference>
<reference evidence="12 13" key="1">
    <citation type="submission" date="2016-09" db="EMBL/GenBank/DDBJ databases">
        <title>Genome-resolved meta-omics ties microbial dynamics to process performance in biotechnology for thiocyanate degradation.</title>
        <authorList>
            <person name="Kantor R.S."/>
            <person name="Huddy R.J."/>
            <person name="Iyer R."/>
            <person name="Thomas B.C."/>
            <person name="Brown C.T."/>
            <person name="Anantharaman K."/>
            <person name="Tringe S."/>
            <person name="Hettich R.L."/>
            <person name="Harrison S.T."/>
            <person name="Banfield J.F."/>
        </authorList>
    </citation>
    <scope>NUCLEOTIDE SEQUENCE [LARGE SCALE GENOMIC DNA]</scope>
    <source>
        <strain evidence="12">59-99</strain>
    </source>
</reference>
<dbReference type="Proteomes" id="UP000184233">
    <property type="component" value="Unassembled WGS sequence"/>
</dbReference>
<comment type="similarity">
    <text evidence="2 9">Belongs to the aspartokinase family.</text>
</comment>
<dbReference type="InterPro" id="IPR018042">
    <property type="entry name" value="Aspartate_kinase_CS"/>
</dbReference>